<name>A0A4P6Y974_9FLAO</name>
<evidence type="ECO:0000256" key="4">
    <source>
        <dbReference type="ARBA" id="ARBA00023136"/>
    </source>
</evidence>
<keyword evidence="3" id="KW-0732">Signal</keyword>
<feature type="domain" description="RagB/SusD" evidence="6">
    <location>
        <begin position="334"/>
        <end position="568"/>
    </location>
</feature>
<evidence type="ECO:0000256" key="5">
    <source>
        <dbReference type="ARBA" id="ARBA00023237"/>
    </source>
</evidence>
<keyword evidence="4" id="KW-0472">Membrane</keyword>
<evidence type="ECO:0000259" key="6">
    <source>
        <dbReference type="Pfam" id="PF07980"/>
    </source>
</evidence>
<reference evidence="9" key="1">
    <citation type="submission" date="2019-03" db="EMBL/GenBank/DDBJ databases">
        <title>Flavobacterium sp.</title>
        <authorList>
            <person name="Kim H."/>
        </authorList>
    </citation>
    <scope>NUCLEOTIDE SEQUENCE [LARGE SCALE GENOMIC DNA]</scope>
    <source>
        <strain evidence="9">GS13</strain>
    </source>
</reference>
<dbReference type="AlphaFoldDB" id="A0A4P6Y974"/>
<keyword evidence="9" id="KW-1185">Reference proteome</keyword>
<protein>
    <submittedName>
        <fullName evidence="8">RagB/SusD family nutrient uptake outer membrane protein</fullName>
    </submittedName>
</protein>
<dbReference type="Pfam" id="PF14322">
    <property type="entry name" value="SusD-like_3"/>
    <property type="match status" value="1"/>
</dbReference>
<dbReference type="GO" id="GO:0009279">
    <property type="term" value="C:cell outer membrane"/>
    <property type="evidence" value="ECO:0007669"/>
    <property type="project" value="UniProtKB-SubCell"/>
</dbReference>
<comment type="similarity">
    <text evidence="2">Belongs to the SusD family.</text>
</comment>
<dbReference type="RefSeq" id="WP_133277058.1">
    <property type="nucleotide sequence ID" value="NZ_CP037933.1"/>
</dbReference>
<feature type="domain" description="SusD-like N-terminal" evidence="7">
    <location>
        <begin position="21"/>
        <end position="229"/>
    </location>
</feature>
<dbReference type="SUPFAM" id="SSF48452">
    <property type="entry name" value="TPR-like"/>
    <property type="match status" value="1"/>
</dbReference>
<evidence type="ECO:0000256" key="1">
    <source>
        <dbReference type="ARBA" id="ARBA00004442"/>
    </source>
</evidence>
<dbReference type="InterPro" id="IPR033985">
    <property type="entry name" value="SusD-like_N"/>
</dbReference>
<dbReference type="Gene3D" id="1.25.40.390">
    <property type="match status" value="1"/>
</dbReference>
<dbReference type="PROSITE" id="PS51257">
    <property type="entry name" value="PROKAR_LIPOPROTEIN"/>
    <property type="match status" value="1"/>
</dbReference>
<evidence type="ECO:0000256" key="2">
    <source>
        <dbReference type="ARBA" id="ARBA00006275"/>
    </source>
</evidence>
<evidence type="ECO:0000259" key="7">
    <source>
        <dbReference type="Pfam" id="PF14322"/>
    </source>
</evidence>
<evidence type="ECO:0000313" key="8">
    <source>
        <dbReference type="EMBL" id="QBN19541.1"/>
    </source>
</evidence>
<dbReference type="InterPro" id="IPR011990">
    <property type="entry name" value="TPR-like_helical_dom_sf"/>
</dbReference>
<evidence type="ECO:0000256" key="3">
    <source>
        <dbReference type="ARBA" id="ARBA00022729"/>
    </source>
</evidence>
<dbReference type="Pfam" id="PF07980">
    <property type="entry name" value="SusD_RagB"/>
    <property type="match status" value="1"/>
</dbReference>
<evidence type="ECO:0000313" key="9">
    <source>
        <dbReference type="Proteomes" id="UP000291124"/>
    </source>
</evidence>
<comment type="subcellular location">
    <subcellularLocation>
        <location evidence="1">Cell outer membrane</location>
    </subcellularLocation>
</comment>
<accession>A0A4P6Y974</accession>
<keyword evidence="5" id="KW-0998">Cell outer membrane</keyword>
<dbReference type="KEGG" id="fnk:E1750_12275"/>
<dbReference type="EMBL" id="CP037933">
    <property type="protein sequence ID" value="QBN19541.1"/>
    <property type="molecule type" value="Genomic_DNA"/>
</dbReference>
<proteinExistence type="inferred from homology"/>
<dbReference type="OrthoDB" id="5694214at2"/>
<dbReference type="InterPro" id="IPR012944">
    <property type="entry name" value="SusD_RagB_dom"/>
</dbReference>
<organism evidence="8 9">
    <name type="scientific">Flavobacterium nackdongense</name>
    <dbReference type="NCBI Taxonomy" id="2547394"/>
    <lineage>
        <taxon>Bacteria</taxon>
        <taxon>Pseudomonadati</taxon>
        <taxon>Bacteroidota</taxon>
        <taxon>Flavobacteriia</taxon>
        <taxon>Flavobacteriales</taxon>
        <taxon>Flavobacteriaceae</taxon>
        <taxon>Flavobacterium</taxon>
    </lineage>
</organism>
<sequence length="568" mass="63682">MKKIIYFIATATLFVATSCTDYLDSENLYGKGLETFYKTPTDIDEAMSGIYNAIYTGGIHSEEQMAANLLDNVMLGGGGPDDKSAKWVDNFEDPNEDTYRDMWVQSYNGISRANAVIEKTANTDFSAYFKTKLEAENFKKQTIGEALFMRSFFYFRLAKFFGGVPLIIKTDGDRKVARASYSDTFAQIGSDLKLAIETMPAAPIASIPTSRYGHANKWVAEAYMARVYLFYTGYMTNIEQKATTDLPLVGGGKLGATEVTAYLNDLMTNSGHGLVSDFRNLWPYSYVNKSAGKTVLPWAATNNLNWAGQDGLTPTFGTGNKETMFVQRFSFGDWGWNAGQSYNNRLALYTSIRGNQMVPFAEGWGWCTINPKMWNDWPVTDPRREGSIIKVGESSQGTDGYQPNKGDHETGYFNKKYTRLEHDTKDGKRTMFIPMYNWTGDSSMQLTNAQDFIFMRYADVLLMHSEITKTATGINAVRARAGMPAVAYSLDAVKAERNYELAFEGLHWFDLVRWGDVKTAFNDSFPVKNSGSNATYSVKYRPETKGLMPIPETEVRLSNGVYSQNPGW</sequence>
<dbReference type="Proteomes" id="UP000291124">
    <property type="component" value="Chromosome"/>
</dbReference>
<gene>
    <name evidence="8" type="ORF">E1750_12275</name>
</gene>